<protein>
    <submittedName>
        <fullName evidence="3">Efflux RND transporter permease subunit</fullName>
    </submittedName>
</protein>
<feature type="transmembrane region" description="Helical" evidence="2">
    <location>
        <begin position="1129"/>
        <end position="1154"/>
    </location>
</feature>
<evidence type="ECO:0000313" key="4">
    <source>
        <dbReference type="Proteomes" id="UP001516588"/>
    </source>
</evidence>
<dbReference type="Gene3D" id="1.20.1640.10">
    <property type="entry name" value="Multidrug efflux transporter AcrB transmembrane domain"/>
    <property type="match status" value="3"/>
</dbReference>
<evidence type="ECO:0000256" key="1">
    <source>
        <dbReference type="SAM" id="Coils"/>
    </source>
</evidence>
<feature type="transmembrane region" description="Helical" evidence="2">
    <location>
        <begin position="571"/>
        <end position="591"/>
    </location>
</feature>
<dbReference type="Pfam" id="PF00873">
    <property type="entry name" value="ACR_tran"/>
    <property type="match status" value="2"/>
</dbReference>
<feature type="transmembrane region" description="Helical" evidence="2">
    <location>
        <begin position="674"/>
        <end position="696"/>
    </location>
</feature>
<keyword evidence="2" id="KW-1133">Transmembrane helix</keyword>
<dbReference type="SUPFAM" id="SSF82693">
    <property type="entry name" value="Multidrug efflux transporter AcrB pore domain, PN1, PN2, PC1 and PC2 subdomains"/>
    <property type="match status" value="2"/>
</dbReference>
<dbReference type="Gene3D" id="3.30.70.1440">
    <property type="entry name" value="Multidrug efflux transporter AcrB pore domain"/>
    <property type="match status" value="1"/>
</dbReference>
<dbReference type="Proteomes" id="UP001516588">
    <property type="component" value="Unassembled WGS sequence"/>
</dbReference>
<keyword evidence="1" id="KW-0175">Coiled coil</keyword>
<evidence type="ECO:0000313" key="3">
    <source>
        <dbReference type="EMBL" id="MBE5035659.1"/>
    </source>
</evidence>
<feature type="transmembrane region" description="Helical" evidence="2">
    <location>
        <begin position="1175"/>
        <end position="1194"/>
    </location>
</feature>
<dbReference type="InterPro" id="IPR027463">
    <property type="entry name" value="AcrB_DN_DC_subdom"/>
</dbReference>
<feature type="transmembrane region" description="Helical" evidence="2">
    <location>
        <begin position="1077"/>
        <end position="1096"/>
    </location>
</feature>
<evidence type="ECO:0000256" key="2">
    <source>
        <dbReference type="SAM" id="Phobius"/>
    </source>
</evidence>
<feature type="transmembrane region" description="Helical" evidence="2">
    <location>
        <begin position="1103"/>
        <end position="1123"/>
    </location>
</feature>
<feature type="transmembrane region" description="Helical" evidence="2">
    <location>
        <begin position="639"/>
        <end position="662"/>
    </location>
</feature>
<keyword evidence="2" id="KW-0472">Membrane</keyword>
<dbReference type="SUPFAM" id="SSF82866">
    <property type="entry name" value="Multidrug efflux transporter AcrB transmembrane domain"/>
    <property type="match status" value="2"/>
</dbReference>
<dbReference type="PANTHER" id="PTHR32063:SF0">
    <property type="entry name" value="SWARMING MOTILITY PROTEIN SWRC"/>
    <property type="match status" value="1"/>
</dbReference>
<dbReference type="EMBL" id="JADCKA010000007">
    <property type="protein sequence ID" value="MBE5035659.1"/>
    <property type="molecule type" value="Genomic_DNA"/>
</dbReference>
<dbReference type="InterPro" id="IPR001036">
    <property type="entry name" value="Acrflvin-R"/>
</dbReference>
<sequence length="1250" mass="132989">MLTKQSVKKPFTVLVAVIMIIVFGVVSFTRMTPDLFPKIDLPYVAVFTTYPGASSQEVEKTVTQPLEQQMASLENLKNISSVSQDNASIILLEFEQDAELDTVSVDIRDKIDLSKSGWDDTVQTPVIMKLNPSMIPTTVAAVSVKGSSTEETSALLSEELLRKLEGTEGVASVTTAGLVENSVYVSLDEKKIDEINEKIQDAVSESFADAKQSVNNQITAANDSIAQLEAAKGTIKSSQDMLAENSQSVKDVIKSLKTLAMTKEGLESANETLKTQIASQLPEGATEEEINAACEGNNVYKANVQAIAAAKKAMDGITEQLAPFSEFLSQMGIDVNKLNTLDEVTKAESSLNENLQKTENSLNNGMAEIAGNSALLNSANMQLQSSLSQIALQEASGKASASQISSYLTPEGISSLITAQNFEMPAGYISEDGQDVIVTVGDKIDSPDELKNTVLLDLGIDGVEPITLADVAAVTYMADGEKTYSKINGEDGIMLVFSKQSDYGTTEVAENVKDRFDELSGEYDGLEFSVLSDQGDYINIAIDSVLESLVLGGLFAILVLFFFLRDFKPTIITALSIPISITFAIVLMYFTGVTLNIISLAGLAVGTGMLVDNSIVVIENIYRLRSLGYSKIKAAVSGAAQVAGAITASTLTTVCVFLPIVFVDGITKTVFVDMALTVTYSLMASLIVALTLVPTMGSTILGNIKKVTVMGPESKTVDKYRSLAEKALNHKAVVLVAVVVLLVATTGLTLSKGFEFIPDMSTPQVSATVQMPEEASDDDCVRTYDEISEKVSEIDGVSTVGATLSSNTASLMGLGGTSSGDMKNATFYVLLDEDKIKNGDKVADVLSKIGEENGAEVSVSSTADMSAMMGGGGISIRLEGDDLNDLRSAAIKVQNALGDIEGVSEVSDVNENSSSEIKVIIDREKAMKHGLTVAQVYTQISSKLSGESEATGIEYEGSERSVIVSSDAADDKMSQNQLMNMEISAGTSSTTGASAGSGESVKLKDIANVQKDKTLDTITRTDQKRAQTVTASVDEGYNITLTTDKAEAAVEKLELPESVNVVIEGENEQIMDAMGQLVKMFLLGIFLIYLVMVAQFQSLLSPFIVMFTIPLAITGAMAGLLITGNVLSVVAMVGIIMLMGIIVNNAIVLIDCINRLRAEGMDRRESIIEAGAIRMRPVLMTAATTILGLLPMAVGTGSGSEMIQPVAVVCIGGLLYATLMTLFVIPVMYDILASKKTKVISEDELTITLE</sequence>
<reference evidence="3 4" key="1">
    <citation type="submission" date="2020-10" db="EMBL/GenBank/DDBJ databases">
        <title>ChiBAC.</title>
        <authorList>
            <person name="Zenner C."/>
            <person name="Hitch T.C.A."/>
            <person name="Clavel T."/>
        </authorList>
    </citation>
    <scope>NUCLEOTIDE SEQUENCE [LARGE SCALE GENOMIC DNA]</scope>
    <source>
        <strain evidence="3 4">DSM 108706</strain>
    </source>
</reference>
<feature type="transmembrane region" description="Helical" evidence="2">
    <location>
        <begin position="732"/>
        <end position="750"/>
    </location>
</feature>
<dbReference type="Gene3D" id="3.30.70.1430">
    <property type="entry name" value="Multidrug efflux transporter AcrB pore domain"/>
    <property type="match status" value="2"/>
</dbReference>
<gene>
    <name evidence="3" type="ORF">INF20_05105</name>
</gene>
<dbReference type="Gene3D" id="3.30.70.1320">
    <property type="entry name" value="Multidrug efflux transporter AcrB pore domain like"/>
    <property type="match status" value="2"/>
</dbReference>
<feature type="transmembrane region" description="Helical" evidence="2">
    <location>
        <begin position="545"/>
        <end position="564"/>
    </location>
</feature>
<organism evidence="3 4">
    <name type="scientific">Gallibacter intestinalis</name>
    <dbReference type="NCBI Taxonomy" id="2779356"/>
    <lineage>
        <taxon>Bacteria</taxon>
        <taxon>Bacillati</taxon>
        <taxon>Bacillota</taxon>
        <taxon>Clostridia</taxon>
        <taxon>Eubacteriales</taxon>
        <taxon>Eubacteriaceae</taxon>
        <taxon>Gallibacter</taxon>
    </lineage>
</organism>
<feature type="coiled-coil region" evidence="1">
    <location>
        <begin position="185"/>
        <end position="231"/>
    </location>
</feature>
<feature type="transmembrane region" description="Helical" evidence="2">
    <location>
        <begin position="12"/>
        <end position="31"/>
    </location>
</feature>
<keyword evidence="4" id="KW-1185">Reference proteome</keyword>
<comment type="caution">
    <text evidence="3">The sequence shown here is derived from an EMBL/GenBank/DDBJ whole genome shotgun (WGS) entry which is preliminary data.</text>
</comment>
<feature type="transmembrane region" description="Helical" evidence="2">
    <location>
        <begin position="1206"/>
        <end position="1229"/>
    </location>
</feature>
<proteinExistence type="predicted"/>
<accession>A0ABR9QXQ1</accession>
<dbReference type="PANTHER" id="PTHR32063">
    <property type="match status" value="1"/>
</dbReference>
<name>A0ABR9QXQ1_9FIRM</name>
<keyword evidence="2" id="KW-0812">Transmembrane</keyword>
<dbReference type="SUPFAM" id="SSF82714">
    <property type="entry name" value="Multidrug efflux transporter AcrB TolC docking domain, DN and DC subdomains"/>
    <property type="match status" value="2"/>
</dbReference>
<dbReference type="RefSeq" id="WP_226385307.1">
    <property type="nucleotide sequence ID" value="NZ_JADCKA010000007.1"/>
</dbReference>
<dbReference type="PRINTS" id="PR00702">
    <property type="entry name" value="ACRIFLAVINRP"/>
</dbReference>
<feature type="transmembrane region" description="Helical" evidence="2">
    <location>
        <begin position="597"/>
        <end position="618"/>
    </location>
</feature>
<dbReference type="Gene3D" id="3.30.2090.10">
    <property type="entry name" value="Multidrug efflux transporter AcrB TolC docking domain, DN and DC subdomains"/>
    <property type="match status" value="3"/>
</dbReference>